<evidence type="ECO:0000313" key="2">
    <source>
        <dbReference type="Proteomes" id="UP001476950"/>
    </source>
</evidence>
<accession>A0ABV0KHG2</accession>
<dbReference type="EMBL" id="JAMPLM010000006">
    <property type="protein sequence ID" value="MEP1058625.1"/>
    <property type="molecule type" value="Genomic_DNA"/>
</dbReference>
<dbReference type="RefSeq" id="WP_190447277.1">
    <property type="nucleotide sequence ID" value="NZ_JAMPLM010000006.1"/>
</dbReference>
<comment type="caution">
    <text evidence="1">The sequence shown here is derived from an EMBL/GenBank/DDBJ whole genome shotgun (WGS) entry which is preliminary data.</text>
</comment>
<proteinExistence type="predicted"/>
<name>A0ABV0KHG2_9CYAN</name>
<dbReference type="Proteomes" id="UP001476950">
    <property type="component" value="Unassembled WGS sequence"/>
</dbReference>
<protein>
    <submittedName>
        <fullName evidence="1">Uncharacterized protein</fullName>
    </submittedName>
</protein>
<evidence type="ECO:0000313" key="1">
    <source>
        <dbReference type="EMBL" id="MEP1058625.1"/>
    </source>
</evidence>
<gene>
    <name evidence="1" type="ORF">NDI38_09260</name>
</gene>
<organism evidence="1 2">
    <name type="scientific">Stenomitos frigidus AS-A4</name>
    <dbReference type="NCBI Taxonomy" id="2933935"/>
    <lineage>
        <taxon>Bacteria</taxon>
        <taxon>Bacillati</taxon>
        <taxon>Cyanobacteriota</taxon>
        <taxon>Cyanophyceae</taxon>
        <taxon>Leptolyngbyales</taxon>
        <taxon>Leptolyngbyaceae</taxon>
        <taxon>Stenomitos</taxon>
    </lineage>
</organism>
<sequence length="83" mass="9140">MALISVTIVIRLIHPVLLQRFPPPADVKRIARVDKAITPKAAIVPPFVAGGVLSQIERLKRAWALKSPQRNCLRSVQTGLIKP</sequence>
<reference evidence="1 2" key="1">
    <citation type="submission" date="2022-04" db="EMBL/GenBank/DDBJ databases">
        <title>Positive selection, recombination, and allopatry shape intraspecific diversity of widespread and dominant cyanobacteria.</title>
        <authorList>
            <person name="Wei J."/>
            <person name="Shu W."/>
            <person name="Hu C."/>
        </authorList>
    </citation>
    <scope>NUCLEOTIDE SEQUENCE [LARGE SCALE GENOMIC DNA]</scope>
    <source>
        <strain evidence="1 2">AS-A4</strain>
    </source>
</reference>
<keyword evidence="2" id="KW-1185">Reference proteome</keyword>